<keyword evidence="3" id="KW-1185">Reference proteome</keyword>
<dbReference type="AlphaFoldDB" id="K0IJ49"/>
<dbReference type="KEGG" id="nga:Ngar_c31240"/>
<dbReference type="InterPro" id="IPR036388">
    <property type="entry name" value="WH-like_DNA-bd_sf"/>
</dbReference>
<dbReference type="BioCyc" id="CNIT1237085:G1324-3124-MONOMER"/>
<dbReference type="InParanoid" id="K0IJ49"/>
<dbReference type="InterPro" id="IPR038723">
    <property type="entry name" value="ArnR1-like_HTH"/>
</dbReference>
<feature type="domain" description="ArnR1-like winged helix-turn-helix" evidence="1">
    <location>
        <begin position="3"/>
        <end position="53"/>
    </location>
</feature>
<organism evidence="2 3">
    <name type="scientific">Nitrososphaera gargensis (strain Ga9.2)</name>
    <dbReference type="NCBI Taxonomy" id="1237085"/>
    <lineage>
        <taxon>Archaea</taxon>
        <taxon>Nitrososphaerota</taxon>
        <taxon>Nitrososphaeria</taxon>
        <taxon>Nitrososphaerales</taxon>
        <taxon>Nitrososphaeraceae</taxon>
        <taxon>Nitrososphaera</taxon>
    </lineage>
</organism>
<dbReference type="Proteomes" id="UP000008037">
    <property type="component" value="Chromosome"/>
</dbReference>
<evidence type="ECO:0000313" key="3">
    <source>
        <dbReference type="Proteomes" id="UP000008037"/>
    </source>
</evidence>
<accession>K0IJ49</accession>
<dbReference type="InterPro" id="IPR036390">
    <property type="entry name" value="WH_DNA-bd_sf"/>
</dbReference>
<dbReference type="EMBL" id="CP002408">
    <property type="protein sequence ID" value="AFU60040.1"/>
    <property type="molecule type" value="Genomic_DNA"/>
</dbReference>
<proteinExistence type="predicted"/>
<name>K0IJ49_NITGG</name>
<evidence type="ECO:0000259" key="1">
    <source>
        <dbReference type="Pfam" id="PF14947"/>
    </source>
</evidence>
<evidence type="ECO:0000313" key="2">
    <source>
        <dbReference type="EMBL" id="AFU60040.1"/>
    </source>
</evidence>
<gene>
    <name evidence="2" type="ordered locus">Ngar_c31240</name>
</gene>
<dbReference type="HOGENOM" id="CLU_2930319_0_0_2"/>
<reference evidence="2 3" key="1">
    <citation type="journal article" date="2012" name="Environ. Microbiol.">
        <title>The genome of the ammonia-oxidizing Candidatus Nitrososphaera gargensis: insights into metabolic versatility and environmental adaptations.</title>
        <authorList>
            <person name="Spang A."/>
            <person name="Poehlein A."/>
            <person name="Offre P."/>
            <person name="Zumbragel S."/>
            <person name="Haider S."/>
            <person name="Rychlik N."/>
            <person name="Nowka B."/>
            <person name="Schmeisser C."/>
            <person name="Lebedeva E.V."/>
            <person name="Rattei T."/>
            <person name="Bohm C."/>
            <person name="Schmid M."/>
            <person name="Galushko A."/>
            <person name="Hatzenpichler R."/>
            <person name="Weinmaier T."/>
            <person name="Daniel R."/>
            <person name="Schleper C."/>
            <person name="Spieck E."/>
            <person name="Streit W."/>
            <person name="Wagner M."/>
        </authorList>
    </citation>
    <scope>NUCLEOTIDE SEQUENCE [LARGE SCALE GENOMIC DNA]</scope>
    <source>
        <strain evidence="3">Ga9.2</strain>
    </source>
</reference>
<dbReference type="SUPFAM" id="SSF46785">
    <property type="entry name" value="Winged helix' DNA-binding domain"/>
    <property type="match status" value="1"/>
</dbReference>
<dbReference type="Pfam" id="PF14947">
    <property type="entry name" value="HTH_45"/>
    <property type="match status" value="1"/>
</dbReference>
<dbReference type="Gene3D" id="1.10.10.10">
    <property type="entry name" value="Winged helix-like DNA-binding domain superfamily/Winged helix DNA-binding domain"/>
    <property type="match status" value="1"/>
</dbReference>
<sequence length="60" mass="6915">MLQIMHKAFTTADVAKAVIQELINEELLAREPGTKLYRITQKGRKWLDTMQNSLSTQLQI</sequence>
<protein>
    <recommendedName>
        <fullName evidence="1">ArnR1-like winged helix-turn-helix domain-containing protein</fullName>
    </recommendedName>
</protein>